<evidence type="ECO:0000256" key="1">
    <source>
        <dbReference type="ARBA" id="ARBA00010209"/>
    </source>
</evidence>
<evidence type="ECO:0000256" key="2">
    <source>
        <dbReference type="ARBA" id="ARBA00022679"/>
    </source>
</evidence>
<dbReference type="AlphaFoldDB" id="A0AAW0D5I0"/>
<gene>
    <name evidence="3" type="ORF">R3P38DRAFT_188530</name>
</gene>
<sequence>MLAHYIDHKALFADGRFFAQLPIIQKFSPPLTSLGVVDTVLCVTKQLLGGSHQICEDISVNEDGNRLQVYEILTQALPVLSEQSKFYWERAARTLASMLDTAKYPIHAQTAHLVFWWARLGGLNGPTVKGTSQEHLSEFTRDGSCVEFSWVIPTDTEPDAPCNRKIRFGIQPFHPVDAIRLSGAVVIDWLWSAVGGMGLVSQEGGKDWKDKIEKWIFPKRESDEQVVPGSTYFIAVDLEPSGSITLKYYCMPPLPDPSADPQFESPTGRLISDLTPFKPLVEFLDPSLVKPLEGLIKFLNETDSGLSLAGVACDLKPLEDNRLKLYMWTPNQTLKHVIENLTLGGKLHGQKSDDDIAAFKTLYKNLFPYAVMNETVELKDGHEIDDVPEAYAGKVGRHTMGMVYYFELFVGEPNPYPKVYFLMDLLGKNDLDTAQNVESFFKEVGKPGQPGWLVNDIARAHPHRDLAERTGTQTGFSFGIKPKGWDITGYYSPEVFRAAEKEKRRQNATE</sequence>
<organism evidence="3 4">
    <name type="scientific">Favolaschia claudopus</name>
    <dbReference type="NCBI Taxonomy" id="2862362"/>
    <lineage>
        <taxon>Eukaryota</taxon>
        <taxon>Fungi</taxon>
        <taxon>Dikarya</taxon>
        <taxon>Basidiomycota</taxon>
        <taxon>Agaricomycotina</taxon>
        <taxon>Agaricomycetes</taxon>
        <taxon>Agaricomycetidae</taxon>
        <taxon>Agaricales</taxon>
        <taxon>Marasmiineae</taxon>
        <taxon>Mycenaceae</taxon>
        <taxon>Favolaschia</taxon>
    </lineage>
</organism>
<protein>
    <submittedName>
        <fullName evidence="3">7-dimethylallyltryptophan synthase</fullName>
    </submittedName>
</protein>
<proteinExistence type="inferred from homology"/>
<dbReference type="EMBL" id="JAWWNJ010000011">
    <property type="protein sequence ID" value="KAK7045147.1"/>
    <property type="molecule type" value="Genomic_DNA"/>
</dbReference>
<dbReference type="SFLD" id="SFLDS00036">
    <property type="entry name" value="Aromatic_Prenyltransferase"/>
    <property type="match status" value="1"/>
</dbReference>
<keyword evidence="2" id="KW-0808">Transferase</keyword>
<dbReference type="InterPro" id="IPR033964">
    <property type="entry name" value="ABBA"/>
</dbReference>
<dbReference type="PANTHER" id="PTHR40627:SF4">
    <property type="entry name" value="PRENYLTRANSFERASE ASQH1-RELATED"/>
    <property type="match status" value="1"/>
</dbReference>
<keyword evidence="4" id="KW-1185">Reference proteome</keyword>
<dbReference type="PANTHER" id="PTHR40627">
    <property type="entry name" value="INDOLE PRENYLTRANSFERASE TDIB-RELATED"/>
    <property type="match status" value="1"/>
</dbReference>
<reference evidence="3 4" key="1">
    <citation type="journal article" date="2024" name="J Genomics">
        <title>Draft genome sequencing and assembly of Favolaschia claudopus CIRM-BRFM 2984 isolated from oak limbs.</title>
        <authorList>
            <person name="Navarro D."/>
            <person name="Drula E."/>
            <person name="Chaduli D."/>
            <person name="Cazenave R."/>
            <person name="Ahrendt S."/>
            <person name="Wang J."/>
            <person name="Lipzen A."/>
            <person name="Daum C."/>
            <person name="Barry K."/>
            <person name="Grigoriev I.V."/>
            <person name="Favel A."/>
            <person name="Rosso M.N."/>
            <person name="Martin F."/>
        </authorList>
    </citation>
    <scope>NUCLEOTIDE SEQUENCE [LARGE SCALE GENOMIC DNA]</scope>
    <source>
        <strain evidence="3 4">CIRM-BRFM 2984</strain>
    </source>
</reference>
<evidence type="ECO:0000313" key="4">
    <source>
        <dbReference type="Proteomes" id="UP001362999"/>
    </source>
</evidence>
<comment type="caution">
    <text evidence="3">The sequence shown here is derived from an EMBL/GenBank/DDBJ whole genome shotgun (WGS) entry which is preliminary data.</text>
</comment>
<dbReference type="Pfam" id="PF11991">
    <property type="entry name" value="Trp_DMAT"/>
    <property type="match status" value="1"/>
</dbReference>
<dbReference type="SFLD" id="SFLDG01162">
    <property type="entry name" value="I"/>
    <property type="match status" value="1"/>
</dbReference>
<accession>A0AAW0D5I0</accession>
<evidence type="ECO:0000313" key="3">
    <source>
        <dbReference type="EMBL" id="KAK7045147.1"/>
    </source>
</evidence>
<comment type="similarity">
    <text evidence="1">Belongs to the tryptophan dimethylallyltransferase family.</text>
</comment>
<dbReference type="GO" id="GO:0016765">
    <property type="term" value="F:transferase activity, transferring alkyl or aryl (other than methyl) groups"/>
    <property type="evidence" value="ECO:0007669"/>
    <property type="project" value="InterPro"/>
</dbReference>
<dbReference type="InterPro" id="IPR017795">
    <property type="entry name" value="ABBA_NscD-like"/>
</dbReference>
<dbReference type="NCBIfam" id="TIGR03429">
    <property type="entry name" value="arom_pren_DMATS"/>
    <property type="match status" value="1"/>
</dbReference>
<dbReference type="CDD" id="cd13929">
    <property type="entry name" value="PT-DMATS_CymD"/>
    <property type="match status" value="1"/>
</dbReference>
<dbReference type="Proteomes" id="UP001362999">
    <property type="component" value="Unassembled WGS sequence"/>
</dbReference>
<dbReference type="GO" id="GO:0009820">
    <property type="term" value="P:alkaloid metabolic process"/>
    <property type="evidence" value="ECO:0007669"/>
    <property type="project" value="InterPro"/>
</dbReference>
<name>A0AAW0D5I0_9AGAR</name>